<dbReference type="STRING" id="517418.Ctha_2062"/>
<protein>
    <submittedName>
        <fullName evidence="8">Lipopolysaccharide biosynthesis protein</fullName>
    </submittedName>
</protein>
<accession>B3QV13</accession>
<feature type="domain" description="Polysaccharide chain length determinant N-terminal" evidence="7">
    <location>
        <begin position="5"/>
        <end position="107"/>
    </location>
</feature>
<reference evidence="8 9" key="1">
    <citation type="submission" date="2008-06" db="EMBL/GenBank/DDBJ databases">
        <title>Complete sequence of Chloroherpeton thalassium ATCC 35110.</title>
        <authorList>
            <consortium name="US DOE Joint Genome Institute"/>
            <person name="Lucas S."/>
            <person name="Copeland A."/>
            <person name="Lapidus A."/>
            <person name="Glavina del Rio T."/>
            <person name="Dalin E."/>
            <person name="Tice H."/>
            <person name="Bruce D."/>
            <person name="Goodwin L."/>
            <person name="Pitluck S."/>
            <person name="Schmutz J."/>
            <person name="Larimer F."/>
            <person name="Land M."/>
            <person name="Hauser L."/>
            <person name="Kyrpides N."/>
            <person name="Mikhailova N."/>
            <person name="Liu Z."/>
            <person name="Li T."/>
            <person name="Zhao F."/>
            <person name="Overmann J."/>
            <person name="Bryant D.A."/>
            <person name="Richardson P."/>
        </authorList>
    </citation>
    <scope>NUCLEOTIDE SEQUENCE [LARGE SCALE GENOMIC DNA]</scope>
    <source>
        <strain evidence="9">ATCC 35110 / GB-78</strain>
    </source>
</reference>
<keyword evidence="4 6" id="KW-1133">Transmembrane helix</keyword>
<dbReference type="GO" id="GO:0004713">
    <property type="term" value="F:protein tyrosine kinase activity"/>
    <property type="evidence" value="ECO:0007669"/>
    <property type="project" value="TreeGrafter"/>
</dbReference>
<keyword evidence="5 6" id="KW-0472">Membrane</keyword>
<dbReference type="EMBL" id="CP001100">
    <property type="protein sequence ID" value="ACF14514.1"/>
    <property type="molecule type" value="Genomic_DNA"/>
</dbReference>
<dbReference type="PANTHER" id="PTHR32309:SF13">
    <property type="entry name" value="FERRIC ENTEROBACTIN TRANSPORT PROTEIN FEPE"/>
    <property type="match status" value="1"/>
</dbReference>
<evidence type="ECO:0000259" key="7">
    <source>
        <dbReference type="Pfam" id="PF02706"/>
    </source>
</evidence>
<evidence type="ECO:0000256" key="6">
    <source>
        <dbReference type="SAM" id="Phobius"/>
    </source>
</evidence>
<dbReference type="HOGENOM" id="CLU_074107_0_0_10"/>
<dbReference type="eggNOG" id="COG3206">
    <property type="taxonomic scope" value="Bacteria"/>
</dbReference>
<evidence type="ECO:0000256" key="1">
    <source>
        <dbReference type="ARBA" id="ARBA00004651"/>
    </source>
</evidence>
<dbReference type="OrthoDB" id="1522571at2"/>
<evidence type="ECO:0000313" key="9">
    <source>
        <dbReference type="Proteomes" id="UP000001208"/>
    </source>
</evidence>
<feature type="transmembrane region" description="Helical" evidence="6">
    <location>
        <begin position="21"/>
        <end position="40"/>
    </location>
</feature>
<name>B3QV13_CHLT3</name>
<dbReference type="Pfam" id="PF02706">
    <property type="entry name" value="Wzz"/>
    <property type="match status" value="1"/>
</dbReference>
<gene>
    <name evidence="8" type="ordered locus">Ctha_2062</name>
</gene>
<dbReference type="PANTHER" id="PTHR32309">
    <property type="entry name" value="TYROSINE-PROTEIN KINASE"/>
    <property type="match status" value="1"/>
</dbReference>
<sequence length="251" mass="28726">MIEDEKINLLEVWNILIGRKVIILSVTLFVQFLTVLYALFATPIYRGEVLLAPAQEDNRSKMSILAAQYGALASLAGFDFGGLNSNKIDEYIALIKSRAFIADFINEENLMPILFEDDWNKDENKWMVEKNDIPTIGKAYELFSKDIITIDKDKESGLVSLSIDWRDSVLAANWANKIVKKFNNYQKRVQVQDSKKSLDFINKQLENTSIVENKNTLYKLIEMNTKTLMIAEITDEFAFKVLDPAVVPEKK</sequence>
<evidence type="ECO:0000256" key="3">
    <source>
        <dbReference type="ARBA" id="ARBA00022692"/>
    </source>
</evidence>
<dbReference type="GO" id="GO:0005886">
    <property type="term" value="C:plasma membrane"/>
    <property type="evidence" value="ECO:0007669"/>
    <property type="project" value="UniProtKB-SubCell"/>
</dbReference>
<dbReference type="AlphaFoldDB" id="B3QV13"/>
<evidence type="ECO:0000256" key="5">
    <source>
        <dbReference type="ARBA" id="ARBA00023136"/>
    </source>
</evidence>
<dbReference type="InterPro" id="IPR003856">
    <property type="entry name" value="LPS_length_determ_N"/>
</dbReference>
<dbReference type="InterPro" id="IPR050445">
    <property type="entry name" value="Bact_polysacc_biosynth/exp"/>
</dbReference>
<keyword evidence="3 6" id="KW-0812">Transmembrane</keyword>
<evidence type="ECO:0000256" key="2">
    <source>
        <dbReference type="ARBA" id="ARBA00022475"/>
    </source>
</evidence>
<keyword evidence="2" id="KW-1003">Cell membrane</keyword>
<organism evidence="8 9">
    <name type="scientific">Chloroherpeton thalassium (strain ATCC 35110 / GB-78)</name>
    <dbReference type="NCBI Taxonomy" id="517418"/>
    <lineage>
        <taxon>Bacteria</taxon>
        <taxon>Pseudomonadati</taxon>
        <taxon>Chlorobiota</taxon>
        <taxon>Chlorobiia</taxon>
        <taxon>Chlorobiales</taxon>
        <taxon>Chloroherpetonaceae</taxon>
        <taxon>Chloroherpeton</taxon>
    </lineage>
</organism>
<evidence type="ECO:0000256" key="4">
    <source>
        <dbReference type="ARBA" id="ARBA00022989"/>
    </source>
</evidence>
<evidence type="ECO:0000313" key="8">
    <source>
        <dbReference type="EMBL" id="ACF14514.1"/>
    </source>
</evidence>
<dbReference type="Proteomes" id="UP000001208">
    <property type="component" value="Chromosome"/>
</dbReference>
<keyword evidence="9" id="KW-1185">Reference proteome</keyword>
<dbReference type="KEGG" id="cts:Ctha_2062"/>
<comment type="subcellular location">
    <subcellularLocation>
        <location evidence="1">Cell membrane</location>
        <topology evidence="1">Multi-pass membrane protein</topology>
    </subcellularLocation>
</comment>
<dbReference type="RefSeq" id="WP_012500597.1">
    <property type="nucleotide sequence ID" value="NC_011026.1"/>
</dbReference>
<proteinExistence type="predicted"/>